<accession>A0AAV4N3M0</accession>
<proteinExistence type="predicted"/>
<dbReference type="AlphaFoldDB" id="A0AAV4N3M0"/>
<name>A0AAV4N3M0_CAEEX</name>
<gene>
    <name evidence="1" type="ORF">CEXT_90911</name>
</gene>
<reference evidence="1 2" key="1">
    <citation type="submission" date="2021-06" db="EMBL/GenBank/DDBJ databases">
        <title>Caerostris extrusa draft genome.</title>
        <authorList>
            <person name="Kono N."/>
            <person name="Arakawa K."/>
        </authorList>
    </citation>
    <scope>NUCLEOTIDE SEQUENCE [LARGE SCALE GENOMIC DNA]</scope>
</reference>
<dbReference type="EMBL" id="BPLR01002874">
    <property type="protein sequence ID" value="GIX78870.1"/>
    <property type="molecule type" value="Genomic_DNA"/>
</dbReference>
<dbReference type="Proteomes" id="UP001054945">
    <property type="component" value="Unassembled WGS sequence"/>
</dbReference>
<protein>
    <submittedName>
        <fullName evidence="1">Uncharacterized protein</fullName>
    </submittedName>
</protein>
<sequence length="259" mass="29959">KFPDHRSPSHYPLTGRLVTSSSPLGSHGKTVTLTSPILYLLVCETTVIRLFDVGGALCMLSDLPWTLTIFAKYRTMNTLKYIRLREEGSLNERLFKGMIVQKCDWTYEDFQTAEMVQDSTMRTLQGRFRKEDDENTCLQRSVDTLMTVGRIVRRTSELLNTDSVILLRHFGSVTLDIELLKFRHAHLFEKSEETICLVIAKVVNKVVKKYLQYMGLKNSLKFWRDLDDWLDDSEELVDLIPKPYPISKIWNLSDLSSNV</sequence>
<comment type="caution">
    <text evidence="1">The sequence shown here is derived from an EMBL/GenBank/DDBJ whole genome shotgun (WGS) entry which is preliminary data.</text>
</comment>
<feature type="non-terminal residue" evidence="1">
    <location>
        <position position="1"/>
    </location>
</feature>
<evidence type="ECO:0000313" key="1">
    <source>
        <dbReference type="EMBL" id="GIX78870.1"/>
    </source>
</evidence>
<evidence type="ECO:0000313" key="2">
    <source>
        <dbReference type="Proteomes" id="UP001054945"/>
    </source>
</evidence>
<organism evidence="1 2">
    <name type="scientific">Caerostris extrusa</name>
    <name type="common">Bark spider</name>
    <name type="synonym">Caerostris bankana</name>
    <dbReference type="NCBI Taxonomy" id="172846"/>
    <lineage>
        <taxon>Eukaryota</taxon>
        <taxon>Metazoa</taxon>
        <taxon>Ecdysozoa</taxon>
        <taxon>Arthropoda</taxon>
        <taxon>Chelicerata</taxon>
        <taxon>Arachnida</taxon>
        <taxon>Araneae</taxon>
        <taxon>Araneomorphae</taxon>
        <taxon>Entelegynae</taxon>
        <taxon>Araneoidea</taxon>
        <taxon>Araneidae</taxon>
        <taxon>Caerostris</taxon>
    </lineage>
</organism>
<keyword evidence="2" id="KW-1185">Reference proteome</keyword>